<feature type="compositionally biased region" description="Polar residues" evidence="1">
    <location>
        <begin position="1017"/>
        <end position="1029"/>
    </location>
</feature>
<keyword evidence="3" id="KW-1185">Reference proteome</keyword>
<accession>R4XEY2</accession>
<feature type="region of interest" description="Disordered" evidence="1">
    <location>
        <begin position="1"/>
        <end position="33"/>
    </location>
</feature>
<dbReference type="CDD" id="cd14279">
    <property type="entry name" value="CUE"/>
    <property type="match status" value="1"/>
</dbReference>
<feature type="compositionally biased region" description="Acidic residues" evidence="1">
    <location>
        <begin position="19"/>
        <end position="29"/>
    </location>
</feature>
<feature type="region of interest" description="Disordered" evidence="1">
    <location>
        <begin position="680"/>
        <end position="704"/>
    </location>
</feature>
<reference evidence="2 3" key="1">
    <citation type="journal article" date="2013" name="MBio">
        <title>Genome sequencing of the plant pathogen Taphrina deformans, the causal agent of peach leaf curl.</title>
        <authorList>
            <person name="Cisse O.H."/>
            <person name="Almeida J.M.G.C.F."/>
            <person name="Fonseca A."/>
            <person name="Kumar A.A."/>
            <person name="Salojaervi J."/>
            <person name="Overmyer K."/>
            <person name="Hauser P.M."/>
            <person name="Pagni M."/>
        </authorList>
    </citation>
    <scope>NUCLEOTIDE SEQUENCE [LARGE SCALE GENOMIC DNA]</scope>
    <source>
        <strain evidence="3">PYCC 5710 / ATCC 11124 / CBS 356.35 / IMI 108563 / JCM 9778 / NBRC 8474</strain>
    </source>
</reference>
<evidence type="ECO:0008006" key="4">
    <source>
        <dbReference type="Google" id="ProtNLM"/>
    </source>
</evidence>
<dbReference type="EMBL" id="CAHR02000118">
    <property type="protein sequence ID" value="CCG83031.1"/>
    <property type="molecule type" value="Genomic_DNA"/>
</dbReference>
<evidence type="ECO:0000313" key="2">
    <source>
        <dbReference type="EMBL" id="CCG83031.1"/>
    </source>
</evidence>
<proteinExistence type="predicted"/>
<evidence type="ECO:0000313" key="3">
    <source>
        <dbReference type="Proteomes" id="UP000013776"/>
    </source>
</evidence>
<feature type="compositionally biased region" description="Polar residues" evidence="1">
    <location>
        <begin position="840"/>
        <end position="849"/>
    </location>
</feature>
<gene>
    <name evidence="2" type="ORF">TAPDE_003176</name>
</gene>
<feature type="region of interest" description="Disordered" evidence="1">
    <location>
        <begin position="355"/>
        <end position="375"/>
    </location>
</feature>
<feature type="compositionally biased region" description="Polar residues" evidence="1">
    <location>
        <begin position="140"/>
        <end position="152"/>
    </location>
</feature>
<feature type="region of interest" description="Disordered" evidence="1">
    <location>
        <begin position="1066"/>
        <end position="1140"/>
    </location>
</feature>
<feature type="compositionally biased region" description="Polar residues" evidence="1">
    <location>
        <begin position="816"/>
        <end position="831"/>
    </location>
</feature>
<name>R4XEY2_TAPDE</name>
<feature type="compositionally biased region" description="Polar residues" evidence="1">
    <location>
        <begin position="1084"/>
        <end position="1094"/>
    </location>
</feature>
<feature type="region of interest" description="Disordered" evidence="1">
    <location>
        <begin position="105"/>
        <end position="161"/>
    </location>
</feature>
<protein>
    <recommendedName>
        <fullName evidence="4">CUE domain-containing protein</fullName>
    </recommendedName>
</protein>
<feature type="compositionally biased region" description="Acidic residues" evidence="1">
    <location>
        <begin position="530"/>
        <end position="543"/>
    </location>
</feature>
<feature type="compositionally biased region" description="Polar residues" evidence="1">
    <location>
        <begin position="1"/>
        <end position="16"/>
    </location>
</feature>
<comment type="caution">
    <text evidence="2">The sequence shown here is derived from an EMBL/GenBank/DDBJ whole genome shotgun (WGS) entry which is preliminary data.</text>
</comment>
<feature type="region of interest" description="Disordered" evidence="1">
    <location>
        <begin position="804"/>
        <end position="870"/>
    </location>
</feature>
<dbReference type="AlphaFoldDB" id="R4XEY2"/>
<dbReference type="VEuPathDB" id="FungiDB:TAPDE_003176"/>
<feature type="compositionally biased region" description="Polar residues" evidence="1">
    <location>
        <begin position="694"/>
        <end position="704"/>
    </location>
</feature>
<feature type="compositionally biased region" description="Basic and acidic residues" evidence="1">
    <location>
        <begin position="105"/>
        <end position="124"/>
    </location>
</feature>
<evidence type="ECO:0000256" key="1">
    <source>
        <dbReference type="SAM" id="MobiDB-lite"/>
    </source>
</evidence>
<dbReference type="Proteomes" id="UP000013776">
    <property type="component" value="Unassembled WGS sequence"/>
</dbReference>
<feature type="region of interest" description="Disordered" evidence="1">
    <location>
        <begin position="1012"/>
        <end position="1043"/>
    </location>
</feature>
<feature type="region of interest" description="Disordered" evidence="1">
    <location>
        <begin position="430"/>
        <end position="589"/>
    </location>
</feature>
<sequence length="1183" mass="131376">MQRNDTTARKWNTTRPTYDEDWSDDEYAEETSVRPSKLTIAQQPVVKAPWEIELDVEAAHIGAATTTKTSDSGLGFELAQPISTIRTEPTNIEVVKRVYSLHDRPVRSKSPEVVHDEASKEVSMKRSSARRSLLPEDLPSQGTLGVRQSSSPPSAPTHGSAPVVETSFVAEQISLEGDSDRVLEAEESFSQSSAILSAASSISDAESNAFANEDENMRLEALMFNPENLAVDEYSDDERDAKASVLEDRSRISDQEQLHDRARVHPSTNIYETPLPNNVPDFPEDFKKELKSRALSDAILETYHPSLDSHEMRRSVSDDKHEIPAIVTAERTPSIVLTTNAWAEKSRLLKEQLEKNKKMKEESQKRPLVRESTYDHEYDYQTPIARIQSPMRSMEMPLEPIESDHAAPVTNYHEPQAIQVLPNLNTLLEEEEEEEVRLPMRASQPQDSAIQRAFTPPVPSKEVRATRTPETIITNKRREVSTPILSPGPEPSTSPIESKRPESAKSYDTNKSLPPIAPELSSTNTSEPDSGSDGEDSIEDDTLSPEQEYAMLKSLEAATSRPTTATAKDKDLPPLIQDSPKSRNTDLPAIRTSLDNNKSQITRLAPVTAEYTPSEYSAMPSAGIPKGEDTLHRPVRDRTFDLLPSLPVTESFVLHGPVREKGELDTRPTSKVWEPLRAHPKVQAHASPPKIETSRFSSSTIQSNEPDDYHFDMRDSFNPAIYNTLQDNPYYSDDDSHSNTSEGLLTVPDHEREHSLRSSTSVATLQPALRHMQSSLTINPDASLTGQERESERLADELLQQLSVATTRTSREEPTNVANSRSIQDSAIENSLESHDDLTSAPQSTTTHGILSGEQEELTPSAKFGARGRTASTGSKFLEVMSPMTSMEQTRATANTVVNTSNCQAQSADLLRYKDIKQLPTSQQRTAEYRRRTKALQESSSGLREYLSAIELHFKQENRSLPGPAPRTEFKSNKTIIPDMFVPNDLSRTTARIGDKGKDAAKELLSKSTRGLKGLFHSNSRSVSGSKKPNISLPLESKKQDRRVSLFNTRSVSGQNVPTMTTAPQYQQSLMPPSTPQSPQNTQLYSPIQNQSPHQLPARVSSPASHRGHQSPVSNGRDHMSATSDSPEPDETRHSSGRPISTIARIKTYFPDLNDRAIEDALLACDLDEQRAIGYLVVHRQGR</sequence>
<organism evidence="2 3">
    <name type="scientific">Taphrina deformans (strain PYCC 5710 / ATCC 11124 / CBS 356.35 / IMI 108563 / JCM 9778 / NBRC 8474)</name>
    <name type="common">Peach leaf curl fungus</name>
    <name type="synonym">Lalaria deformans</name>
    <dbReference type="NCBI Taxonomy" id="1097556"/>
    <lineage>
        <taxon>Eukaryota</taxon>
        <taxon>Fungi</taxon>
        <taxon>Dikarya</taxon>
        <taxon>Ascomycota</taxon>
        <taxon>Taphrinomycotina</taxon>
        <taxon>Taphrinomycetes</taxon>
        <taxon>Taphrinales</taxon>
        <taxon>Taphrinaceae</taxon>
        <taxon>Taphrina</taxon>
    </lineage>
</organism>